<feature type="transmembrane region" description="Helical" evidence="5">
    <location>
        <begin position="533"/>
        <end position="552"/>
    </location>
</feature>
<dbReference type="PANTHER" id="PTHR23510:SF64">
    <property type="entry name" value="INNER MEMBRANE TRANSPORT PROTEIN YAJR"/>
    <property type="match status" value="1"/>
</dbReference>
<dbReference type="InterPro" id="IPR004331">
    <property type="entry name" value="SPX_dom"/>
</dbReference>
<feature type="transmembrane region" description="Helical" evidence="5">
    <location>
        <begin position="315"/>
        <end position="334"/>
    </location>
</feature>
<comment type="caution">
    <text evidence="7">The sequence shown here is derived from an EMBL/GenBank/DDBJ whole genome shotgun (WGS) entry which is preliminary data.</text>
</comment>
<dbReference type="PANTHER" id="PTHR23510">
    <property type="entry name" value="INNER MEMBRANE TRANSPORT PROTEIN YAJR"/>
    <property type="match status" value="1"/>
</dbReference>
<gene>
    <name evidence="7" type="ORF">IE077_003065</name>
</gene>
<evidence type="ECO:0000256" key="3">
    <source>
        <dbReference type="ARBA" id="ARBA00022989"/>
    </source>
</evidence>
<dbReference type="InterPro" id="IPR051068">
    <property type="entry name" value="MFS_Domain-Containing_Protein"/>
</dbReference>
<dbReference type="EMBL" id="JADAQX010000030">
    <property type="protein sequence ID" value="KAF8822691.1"/>
    <property type="molecule type" value="Genomic_DNA"/>
</dbReference>
<feature type="transmembrane region" description="Helical" evidence="5">
    <location>
        <begin position="417"/>
        <end position="436"/>
    </location>
</feature>
<dbReference type="SUPFAM" id="SSF103473">
    <property type="entry name" value="MFS general substrate transporter"/>
    <property type="match status" value="1"/>
</dbReference>
<sequence>MVKFGRTLCDVQKIEWKGYYIDYNGLKGEIKSMVLAFQTEQDRDRLDDQIKEFLASLDFEISKAAVFYEELVEDIARHLASIRKKWPFLNPDTLPFVYYQTKKTANSIGECMRFLELNSEATRKILKKAEKLTQQETICKDDLLKARLRPDTLHSLLIKLRVHYGMEQLIDEVRDRINLMRSIESEWLDNGYIEKRFVNMLHKRQDTQDLVDSMYSTATSTLKRTRWYYGLLNQAQIDYESEPVGLANFAGLFLNNANTFLYMANYYIVIPTASEYAQAVGMTNTSSGYLLAMTPLSSLLASVLYSYWSNRCFRSPLLFCTSLLCLGNFLYALALNYRSPTMLFLGRLIVGLGGNRAVNRRYIADFVPVSARTFHSAIFVAIGSMGMSFGPGVQPLLGMLNFHIPAVNWIVNGLTAPGWLLFVLWFLFFFCVLFGFHEPERKYAQTRIVVPLEPLLEQDVFGDASVAKIRSRRKWFSPFSSPGPAQAESTPRVNLKATAVCLWIYFVLKLSQEALQTAAPLVTAYWFTWTDTSVAYLLGAIGLVVLPSNLIVGWISHRLSDRKTLLTASVIMAIGCLVTLIFSSSFSVYQYVTGITIAFLAAQVLEGINMGLLSKVMPKVMSKGLWNSGFLSTEAGTFGRVIGDVFISVAGIFGIRFLQNLIIIPCIGLLILSIFLILFYWKILVPAVQLLGGKCSNRADELLQKSVWTRDAKLLPLAGSPSWLPHSSKSQVLLHTSDANSIIDSSSNPNAEVKEWYSDPVLRWPSPVVTEIPEMGEMPSGNSSSVHVNGAILPEESSIIERDAISSFDRRADNRWKHFFKRQNIHGSLSDCTMLSTLLSGDRSSLTSDIVAGNHPKSDFQYTLLADSP</sequence>
<evidence type="ECO:0000313" key="7">
    <source>
        <dbReference type="EMBL" id="KAF8822691.1"/>
    </source>
</evidence>
<feature type="transmembrane region" description="Helical" evidence="5">
    <location>
        <begin position="378"/>
        <end position="397"/>
    </location>
</feature>
<evidence type="ECO:0000259" key="6">
    <source>
        <dbReference type="PROSITE" id="PS51382"/>
    </source>
</evidence>
<keyword evidence="2 5" id="KW-0812">Transmembrane</keyword>
<keyword evidence="4 5" id="KW-0472">Membrane</keyword>
<evidence type="ECO:0000256" key="1">
    <source>
        <dbReference type="ARBA" id="ARBA00004141"/>
    </source>
</evidence>
<organism evidence="7 8">
    <name type="scientific">Cardiosporidium cionae</name>
    <dbReference type="NCBI Taxonomy" id="476202"/>
    <lineage>
        <taxon>Eukaryota</taxon>
        <taxon>Sar</taxon>
        <taxon>Alveolata</taxon>
        <taxon>Apicomplexa</taxon>
        <taxon>Aconoidasida</taxon>
        <taxon>Nephromycida</taxon>
        <taxon>Cardiosporidium</taxon>
    </lineage>
</organism>
<name>A0ABQ7JF93_9APIC</name>
<feature type="transmembrane region" description="Helical" evidence="5">
    <location>
        <begin position="288"/>
        <end position="308"/>
    </location>
</feature>
<feature type="transmembrane region" description="Helical" evidence="5">
    <location>
        <begin position="564"/>
        <end position="582"/>
    </location>
</feature>
<feature type="transmembrane region" description="Helical" evidence="5">
    <location>
        <begin position="588"/>
        <end position="614"/>
    </location>
</feature>
<dbReference type="InterPro" id="IPR036259">
    <property type="entry name" value="MFS_trans_sf"/>
</dbReference>
<feature type="transmembrane region" description="Helical" evidence="5">
    <location>
        <begin position="340"/>
        <end position="358"/>
    </location>
</feature>
<proteinExistence type="predicted"/>
<dbReference type="PROSITE" id="PS51382">
    <property type="entry name" value="SPX"/>
    <property type="match status" value="1"/>
</dbReference>
<evidence type="ECO:0000256" key="5">
    <source>
        <dbReference type="SAM" id="Phobius"/>
    </source>
</evidence>
<dbReference type="CDD" id="cd14447">
    <property type="entry name" value="SPX"/>
    <property type="match status" value="1"/>
</dbReference>
<keyword evidence="8" id="KW-1185">Reference proteome</keyword>
<feature type="transmembrane region" description="Helical" evidence="5">
    <location>
        <begin position="661"/>
        <end position="681"/>
    </location>
</feature>
<evidence type="ECO:0000256" key="4">
    <source>
        <dbReference type="ARBA" id="ARBA00023136"/>
    </source>
</evidence>
<accession>A0ABQ7JF93</accession>
<reference evidence="7 8" key="1">
    <citation type="journal article" date="2020" name="bioRxiv">
        <title>Metabolic contributions of an alphaproteobacterial endosymbiont in the apicomplexan Cardiosporidium cionae.</title>
        <authorList>
            <person name="Hunter E.S."/>
            <person name="Paight C.J."/>
            <person name="Lane C.E."/>
        </authorList>
    </citation>
    <scope>NUCLEOTIDE SEQUENCE [LARGE SCALE GENOMIC DNA]</scope>
    <source>
        <strain evidence="7">ESH_2018</strain>
    </source>
</reference>
<evidence type="ECO:0000256" key="2">
    <source>
        <dbReference type="ARBA" id="ARBA00022692"/>
    </source>
</evidence>
<feature type="domain" description="SPX" evidence="6">
    <location>
        <begin position="2"/>
        <end position="143"/>
    </location>
</feature>
<dbReference type="Pfam" id="PF07690">
    <property type="entry name" value="MFS_1"/>
    <property type="match status" value="1"/>
</dbReference>
<feature type="transmembrane region" description="Helical" evidence="5">
    <location>
        <begin position="635"/>
        <end position="655"/>
    </location>
</feature>
<evidence type="ECO:0000313" key="8">
    <source>
        <dbReference type="Proteomes" id="UP000823046"/>
    </source>
</evidence>
<keyword evidence="3 5" id="KW-1133">Transmembrane helix</keyword>
<dbReference type="Gene3D" id="1.20.1250.20">
    <property type="entry name" value="MFS general substrate transporter like domains"/>
    <property type="match status" value="1"/>
</dbReference>
<dbReference type="InterPro" id="IPR011701">
    <property type="entry name" value="MFS"/>
</dbReference>
<protein>
    <submittedName>
        <fullName evidence="7">SPX domain-containing membrane protein</fullName>
    </submittedName>
</protein>
<dbReference type="Proteomes" id="UP000823046">
    <property type="component" value="Unassembled WGS sequence"/>
</dbReference>
<comment type="subcellular location">
    <subcellularLocation>
        <location evidence="1">Membrane</location>
        <topology evidence="1">Multi-pass membrane protein</topology>
    </subcellularLocation>
</comment>